<dbReference type="Proteomes" id="UP001597079">
    <property type="component" value="Unassembled WGS sequence"/>
</dbReference>
<dbReference type="PROSITE" id="PS51186">
    <property type="entry name" value="GNAT"/>
    <property type="match status" value="1"/>
</dbReference>
<evidence type="ECO:0000313" key="2">
    <source>
        <dbReference type="EMBL" id="MFD1675050.1"/>
    </source>
</evidence>
<protein>
    <submittedName>
        <fullName evidence="2">GNAT family N-acetyltransferase</fullName>
        <ecNumber evidence="2">2.3.1.-</ecNumber>
    </submittedName>
</protein>
<organism evidence="2 3">
    <name type="scientific">Alicyclobacillus fodiniaquatilis</name>
    <dbReference type="NCBI Taxonomy" id="1661150"/>
    <lineage>
        <taxon>Bacteria</taxon>
        <taxon>Bacillati</taxon>
        <taxon>Bacillota</taxon>
        <taxon>Bacilli</taxon>
        <taxon>Bacillales</taxon>
        <taxon>Alicyclobacillaceae</taxon>
        <taxon>Alicyclobacillus</taxon>
    </lineage>
</organism>
<keyword evidence="3" id="KW-1185">Reference proteome</keyword>
<dbReference type="GO" id="GO:0016746">
    <property type="term" value="F:acyltransferase activity"/>
    <property type="evidence" value="ECO:0007669"/>
    <property type="project" value="UniProtKB-KW"/>
</dbReference>
<gene>
    <name evidence="2" type="ORF">ACFSB2_10120</name>
</gene>
<evidence type="ECO:0000259" key="1">
    <source>
        <dbReference type="PROSITE" id="PS51186"/>
    </source>
</evidence>
<dbReference type="Gene3D" id="3.40.630.30">
    <property type="match status" value="1"/>
</dbReference>
<name>A0ABW4JHZ3_9BACL</name>
<evidence type="ECO:0000313" key="3">
    <source>
        <dbReference type="Proteomes" id="UP001597079"/>
    </source>
</evidence>
<dbReference type="Pfam" id="PF00583">
    <property type="entry name" value="Acetyltransf_1"/>
    <property type="match status" value="1"/>
</dbReference>
<dbReference type="EMBL" id="JBHUCX010000024">
    <property type="protein sequence ID" value="MFD1675050.1"/>
    <property type="molecule type" value="Genomic_DNA"/>
</dbReference>
<dbReference type="InterPro" id="IPR000182">
    <property type="entry name" value="GNAT_dom"/>
</dbReference>
<dbReference type="EC" id="2.3.1.-" evidence="2"/>
<sequence length="168" mass="18934">MNKAIQIRQMTADDIDHVFCIFDEHDIGKPLDYILKCWEENKTGERITLLAFYERQFAGSLHLLAKSHYSYFVENGIPEINDFNVIPPLRRHGIGHALMAAVEHIAIRKYGVVGVGVGLFASYGDAQRLYAKRGYVPDGRGLTYHGQPVVQGSMVQVDHDLALYLTKS</sequence>
<proteinExistence type="predicted"/>
<accession>A0ABW4JHZ3</accession>
<dbReference type="SUPFAM" id="SSF55729">
    <property type="entry name" value="Acyl-CoA N-acyltransferases (Nat)"/>
    <property type="match status" value="1"/>
</dbReference>
<dbReference type="RefSeq" id="WP_377942916.1">
    <property type="nucleotide sequence ID" value="NZ_JBHUCX010000024.1"/>
</dbReference>
<feature type="domain" description="N-acetyltransferase" evidence="1">
    <location>
        <begin position="5"/>
        <end position="168"/>
    </location>
</feature>
<dbReference type="CDD" id="cd04301">
    <property type="entry name" value="NAT_SF"/>
    <property type="match status" value="1"/>
</dbReference>
<keyword evidence="2" id="KW-0808">Transferase</keyword>
<comment type="caution">
    <text evidence="2">The sequence shown here is derived from an EMBL/GenBank/DDBJ whole genome shotgun (WGS) entry which is preliminary data.</text>
</comment>
<dbReference type="InterPro" id="IPR016181">
    <property type="entry name" value="Acyl_CoA_acyltransferase"/>
</dbReference>
<reference evidence="3" key="1">
    <citation type="journal article" date="2019" name="Int. J. Syst. Evol. Microbiol.">
        <title>The Global Catalogue of Microorganisms (GCM) 10K type strain sequencing project: providing services to taxonomists for standard genome sequencing and annotation.</title>
        <authorList>
            <consortium name="The Broad Institute Genomics Platform"/>
            <consortium name="The Broad Institute Genome Sequencing Center for Infectious Disease"/>
            <person name="Wu L."/>
            <person name="Ma J."/>
        </authorList>
    </citation>
    <scope>NUCLEOTIDE SEQUENCE [LARGE SCALE GENOMIC DNA]</scope>
    <source>
        <strain evidence="3">CGMCC 1.12286</strain>
    </source>
</reference>
<keyword evidence="2" id="KW-0012">Acyltransferase</keyword>